<proteinExistence type="predicted"/>
<dbReference type="GO" id="GO:0007005">
    <property type="term" value="P:mitochondrion organization"/>
    <property type="evidence" value="ECO:0007669"/>
    <property type="project" value="InterPro"/>
</dbReference>
<dbReference type="PANTHER" id="PTHR28204:SF1">
    <property type="entry name" value="MITOCHONDRIAL DISTRIBUTION AND MORPHOLOGY PROTEIN 12"/>
    <property type="match status" value="1"/>
</dbReference>
<sequence length="248" mass="28027">MLRYPYICSKLLPKLQFPALTSHLSQILSNDCYPSTLNLHTLRLFSLSSSSRSQTRINMVAEDLKYKILLTSDNYLTWMFAMEAKLIDIKAYDIVTGVTVCPPDQAADKKEDYVKLNRKACSKIVDYLSPEFINYSSASLPVNDHHSGYGLWQLLRNKYAGTDLPARSVAVGAFLRPKLSTLSIFISDMCTANQKVVLSGIHLDDQFKTLMMLDKLPVTFNSFRDIISMGFGTKSFDKILKKLENNSI</sequence>
<keyword evidence="3" id="KW-1185">Reference proteome</keyword>
<dbReference type="Pfam" id="PF14223">
    <property type="entry name" value="Retrotran_gag_2"/>
    <property type="match status" value="1"/>
</dbReference>
<name>A0A2S4WDB1_9BASI</name>
<dbReference type="PANTHER" id="PTHR28204">
    <property type="entry name" value="MITOCHONDRIAL DISTRIBUTION AND MORPHOLOGY PROTEIN 12"/>
    <property type="match status" value="1"/>
</dbReference>
<dbReference type="AlphaFoldDB" id="A0A2S4WDB1"/>
<evidence type="ECO:0008006" key="4">
    <source>
        <dbReference type="Google" id="ProtNLM"/>
    </source>
</evidence>
<keyword evidence="1" id="KW-0256">Endoplasmic reticulum</keyword>
<evidence type="ECO:0000256" key="1">
    <source>
        <dbReference type="ARBA" id="ARBA00022824"/>
    </source>
</evidence>
<dbReference type="OrthoDB" id="2505440at2759"/>
<reference evidence="2 3" key="1">
    <citation type="submission" date="2017-12" db="EMBL/GenBank/DDBJ databases">
        <title>Gene loss provides genomic basis for host adaptation in cereal stripe rust fungi.</title>
        <authorList>
            <person name="Xia C."/>
        </authorList>
    </citation>
    <scope>NUCLEOTIDE SEQUENCE [LARGE SCALE GENOMIC DNA]</scope>
    <source>
        <strain evidence="2 3">93TX-2</strain>
    </source>
</reference>
<comment type="caution">
    <text evidence="2">The sequence shown here is derived from an EMBL/GenBank/DDBJ whole genome shotgun (WGS) entry which is preliminary data.</text>
</comment>
<dbReference type="VEuPathDB" id="FungiDB:PSTT_00195"/>
<accession>A0A2S4WDB1</accession>
<organism evidence="2 3">
    <name type="scientific">Puccinia striiformis</name>
    <dbReference type="NCBI Taxonomy" id="27350"/>
    <lineage>
        <taxon>Eukaryota</taxon>
        <taxon>Fungi</taxon>
        <taxon>Dikarya</taxon>
        <taxon>Basidiomycota</taxon>
        <taxon>Pucciniomycotina</taxon>
        <taxon>Pucciniomycetes</taxon>
        <taxon>Pucciniales</taxon>
        <taxon>Pucciniaceae</taxon>
        <taxon>Puccinia</taxon>
    </lineage>
</organism>
<gene>
    <name evidence="2" type="ORF">PSHT_04370</name>
</gene>
<evidence type="ECO:0000313" key="3">
    <source>
        <dbReference type="Proteomes" id="UP000238274"/>
    </source>
</evidence>
<dbReference type="Proteomes" id="UP000238274">
    <property type="component" value="Unassembled WGS sequence"/>
</dbReference>
<reference evidence="3" key="3">
    <citation type="journal article" date="2018" name="Mol. Plant Microbe Interact.">
        <title>Genome sequence resources for the wheat stripe rust pathogen (Puccinia striiformis f. sp. tritici) and the barley stripe rust pathogen (Puccinia striiformis f. sp. hordei).</title>
        <authorList>
            <person name="Xia C."/>
            <person name="Wang M."/>
            <person name="Yin C."/>
            <person name="Cornejo O.E."/>
            <person name="Hulbert S.H."/>
            <person name="Chen X."/>
        </authorList>
    </citation>
    <scope>NUCLEOTIDE SEQUENCE [LARGE SCALE GENOMIC DNA]</scope>
    <source>
        <strain evidence="3">93TX-2</strain>
    </source>
</reference>
<dbReference type="VEuPathDB" id="FungiDB:PSHT_04370"/>
<dbReference type="InterPro" id="IPR027532">
    <property type="entry name" value="Mdm12"/>
</dbReference>
<dbReference type="GO" id="GO:1990456">
    <property type="term" value="P:mitochondrion-endoplasmic reticulum membrane tethering"/>
    <property type="evidence" value="ECO:0007669"/>
    <property type="project" value="TreeGrafter"/>
</dbReference>
<dbReference type="GO" id="GO:0032865">
    <property type="term" value="C:ERMES complex"/>
    <property type="evidence" value="ECO:0007669"/>
    <property type="project" value="InterPro"/>
</dbReference>
<reference evidence="3" key="2">
    <citation type="journal article" date="2018" name="BMC Genomics">
        <title>Genomic insights into host adaptation between the wheat stripe rust pathogen (Puccinia striiformis f. sp. tritici) and the barley stripe rust pathogen (Puccinia striiformis f. sp. hordei).</title>
        <authorList>
            <person name="Xia C."/>
            <person name="Wang M."/>
            <person name="Yin C."/>
            <person name="Cornejo O.E."/>
            <person name="Hulbert S.H."/>
            <person name="Chen X."/>
        </authorList>
    </citation>
    <scope>NUCLEOTIDE SEQUENCE [LARGE SCALE GENOMIC DNA]</scope>
    <source>
        <strain evidence="3">93TX-2</strain>
    </source>
</reference>
<dbReference type="GO" id="GO:0015914">
    <property type="term" value="P:phospholipid transport"/>
    <property type="evidence" value="ECO:0007669"/>
    <property type="project" value="TreeGrafter"/>
</dbReference>
<dbReference type="EMBL" id="PKSM01000044">
    <property type="protein sequence ID" value="POW19741.1"/>
    <property type="molecule type" value="Genomic_DNA"/>
</dbReference>
<evidence type="ECO:0000313" key="2">
    <source>
        <dbReference type="EMBL" id="POW19741.1"/>
    </source>
</evidence>
<protein>
    <recommendedName>
        <fullName evidence="4">Retrotransposon Copia-like N-terminal domain-containing protein</fullName>
    </recommendedName>
</protein>